<evidence type="ECO:0000256" key="13">
    <source>
        <dbReference type="HAMAP-Rule" id="MF_00409"/>
    </source>
</evidence>
<evidence type="ECO:0000256" key="12">
    <source>
        <dbReference type="ARBA" id="ARBA00029757"/>
    </source>
</evidence>
<reference evidence="15 16" key="1">
    <citation type="submission" date="2019-11" db="EMBL/GenBank/DDBJ databases">
        <title>Pedobacter sp. HMF7647 Genome sequencing and assembly.</title>
        <authorList>
            <person name="Kang H."/>
            <person name="Kim H."/>
            <person name="Joh K."/>
        </authorList>
    </citation>
    <scope>NUCLEOTIDE SEQUENCE [LARGE SCALE GENOMIC DNA]</scope>
    <source>
        <strain evidence="15 16">HMF7647</strain>
    </source>
</reference>
<evidence type="ECO:0000313" key="16">
    <source>
        <dbReference type="Proteomes" id="UP000466586"/>
    </source>
</evidence>
<keyword evidence="16" id="KW-1185">Reference proteome</keyword>
<keyword evidence="14" id="KW-0472">Membrane</keyword>
<dbReference type="EC" id="2.7.1.130" evidence="3 13"/>
<dbReference type="RefSeq" id="WP_160845899.1">
    <property type="nucleotide sequence ID" value="NZ_WVHT01000009.1"/>
</dbReference>
<comment type="catalytic activity">
    <reaction evidence="13">
        <text>a lipid A disaccharide + ATP = a lipid IVA + ADP + H(+)</text>
        <dbReference type="Rhea" id="RHEA:67840"/>
        <dbReference type="ChEBI" id="CHEBI:15378"/>
        <dbReference type="ChEBI" id="CHEBI:30616"/>
        <dbReference type="ChEBI" id="CHEBI:176343"/>
        <dbReference type="ChEBI" id="CHEBI:176425"/>
        <dbReference type="ChEBI" id="CHEBI:456216"/>
        <dbReference type="EC" id="2.7.1.130"/>
    </reaction>
</comment>
<dbReference type="InterPro" id="IPR003758">
    <property type="entry name" value="LpxK"/>
</dbReference>
<dbReference type="GO" id="GO:0009245">
    <property type="term" value="P:lipid A biosynthetic process"/>
    <property type="evidence" value="ECO:0007669"/>
    <property type="project" value="UniProtKB-UniRule"/>
</dbReference>
<comment type="pathway">
    <text evidence="2 13">Glycolipid biosynthesis; lipid IV(A) biosynthesis; lipid IV(A) from (3R)-3-hydroxytetradecanoyl-[acyl-carrier-protein] and UDP-N-acetyl-alpha-D-glucosamine: step 6/6.</text>
</comment>
<dbReference type="HAMAP" id="MF_00409">
    <property type="entry name" value="LpxK"/>
    <property type="match status" value="1"/>
</dbReference>
<keyword evidence="8 13" id="KW-0547">Nucleotide-binding</keyword>
<comment type="similarity">
    <text evidence="13">Belongs to the LpxK family.</text>
</comment>
<dbReference type="AlphaFoldDB" id="A0A7K1YDP7"/>
<evidence type="ECO:0000256" key="1">
    <source>
        <dbReference type="ARBA" id="ARBA00002274"/>
    </source>
</evidence>
<name>A0A7K1YDP7_9SPHI</name>
<comment type="caution">
    <text evidence="15">The sequence shown here is derived from an EMBL/GenBank/DDBJ whole genome shotgun (WGS) entry which is preliminary data.</text>
</comment>
<dbReference type="Proteomes" id="UP000466586">
    <property type="component" value="Unassembled WGS sequence"/>
</dbReference>
<dbReference type="InterPro" id="IPR027417">
    <property type="entry name" value="P-loop_NTPase"/>
</dbReference>
<feature type="transmembrane region" description="Helical" evidence="14">
    <location>
        <begin position="7"/>
        <end position="25"/>
    </location>
</feature>
<keyword evidence="9 13" id="KW-0418">Kinase</keyword>
<feature type="binding site" evidence="13">
    <location>
        <begin position="47"/>
        <end position="54"/>
    </location>
    <ligand>
        <name>ATP</name>
        <dbReference type="ChEBI" id="CHEBI:30616"/>
    </ligand>
</feature>
<dbReference type="UniPathway" id="UPA00359">
    <property type="reaction ID" value="UER00482"/>
</dbReference>
<dbReference type="PANTHER" id="PTHR42724">
    <property type="entry name" value="TETRAACYLDISACCHARIDE 4'-KINASE"/>
    <property type="match status" value="1"/>
</dbReference>
<comment type="function">
    <text evidence="1 13">Transfers the gamma-phosphate of ATP to the 4'-position of a tetraacyldisaccharide 1-phosphate intermediate (termed DS-1-P) to form tetraacyldisaccharide 1,4'-bis-phosphate (lipid IVA).</text>
</comment>
<keyword evidence="10 13" id="KW-0067">ATP-binding</keyword>
<dbReference type="SUPFAM" id="SSF52540">
    <property type="entry name" value="P-loop containing nucleoside triphosphate hydrolases"/>
    <property type="match status" value="1"/>
</dbReference>
<dbReference type="GO" id="GO:0005524">
    <property type="term" value="F:ATP binding"/>
    <property type="evidence" value="ECO:0007669"/>
    <property type="project" value="UniProtKB-UniRule"/>
</dbReference>
<evidence type="ECO:0000256" key="4">
    <source>
        <dbReference type="ARBA" id="ARBA00016436"/>
    </source>
</evidence>
<keyword evidence="14" id="KW-1133">Transmembrane helix</keyword>
<evidence type="ECO:0000256" key="3">
    <source>
        <dbReference type="ARBA" id="ARBA00012071"/>
    </source>
</evidence>
<sequence>MKFLRRALWPFSLIYGLIVVIRNYLFDRQILRSTSFNLPVISVGNLAVGGAGKTPMTEYVARLLKNDYHIATLSRGYGRNTKGFLEITGETSAANGGDEPVQLKNNMPDITVAVCEDRVTGINFLKEKASVILLDDAYQHRYVKPGLSILLFDFTRLFDLQMLLPAGDLREPMSGKSRADVIVVTKTPPALSQNAREKIFKRIKPVAGQELFFSYLDYADMEGVYQVQTKALSSIGTDTHLVLLTGIANPDPLVAKLHEFTSHIAHVQYADHHPFTTKNIAKLANLFNTTGATDKIILTTEKDAQRLKDPEIAELLKDLPVYYLPVRAVIHLPERERFDNLIVNYAANYLQNN</sequence>
<evidence type="ECO:0000313" key="15">
    <source>
        <dbReference type="EMBL" id="MXV52723.1"/>
    </source>
</evidence>
<evidence type="ECO:0000256" key="6">
    <source>
        <dbReference type="ARBA" id="ARBA00022556"/>
    </source>
</evidence>
<dbReference type="GO" id="GO:0005886">
    <property type="term" value="C:plasma membrane"/>
    <property type="evidence" value="ECO:0007669"/>
    <property type="project" value="TreeGrafter"/>
</dbReference>
<keyword evidence="11 13" id="KW-0443">Lipid metabolism</keyword>
<protein>
    <recommendedName>
        <fullName evidence="4 13">Tetraacyldisaccharide 4'-kinase</fullName>
        <ecNumber evidence="3 13">2.7.1.130</ecNumber>
    </recommendedName>
    <alternativeName>
        <fullName evidence="12 13">Lipid A 4'-kinase</fullName>
    </alternativeName>
</protein>
<gene>
    <name evidence="13 15" type="primary">lpxK</name>
    <name evidence="15" type="ORF">GS399_17255</name>
</gene>
<organism evidence="15 16">
    <name type="scientific">Hufsiella arboris</name>
    <dbReference type="NCBI Taxonomy" id="2695275"/>
    <lineage>
        <taxon>Bacteria</taxon>
        <taxon>Pseudomonadati</taxon>
        <taxon>Bacteroidota</taxon>
        <taxon>Sphingobacteriia</taxon>
        <taxon>Sphingobacteriales</taxon>
        <taxon>Sphingobacteriaceae</taxon>
        <taxon>Hufsiella</taxon>
    </lineage>
</organism>
<evidence type="ECO:0000256" key="5">
    <source>
        <dbReference type="ARBA" id="ARBA00022516"/>
    </source>
</evidence>
<evidence type="ECO:0000256" key="14">
    <source>
        <dbReference type="SAM" id="Phobius"/>
    </source>
</evidence>
<evidence type="ECO:0000256" key="2">
    <source>
        <dbReference type="ARBA" id="ARBA00004870"/>
    </source>
</evidence>
<keyword evidence="7 13" id="KW-0808">Transferase</keyword>
<proteinExistence type="inferred from homology"/>
<keyword evidence="14" id="KW-0812">Transmembrane</keyword>
<dbReference type="Pfam" id="PF02606">
    <property type="entry name" value="LpxK"/>
    <property type="match status" value="1"/>
</dbReference>
<dbReference type="GO" id="GO:0009244">
    <property type="term" value="P:lipopolysaccharide core region biosynthetic process"/>
    <property type="evidence" value="ECO:0007669"/>
    <property type="project" value="TreeGrafter"/>
</dbReference>
<evidence type="ECO:0000256" key="8">
    <source>
        <dbReference type="ARBA" id="ARBA00022741"/>
    </source>
</evidence>
<dbReference type="PANTHER" id="PTHR42724:SF1">
    <property type="entry name" value="TETRAACYLDISACCHARIDE 4'-KINASE, MITOCHONDRIAL-RELATED"/>
    <property type="match status" value="1"/>
</dbReference>
<evidence type="ECO:0000256" key="10">
    <source>
        <dbReference type="ARBA" id="ARBA00022840"/>
    </source>
</evidence>
<dbReference type="NCBIfam" id="TIGR00682">
    <property type="entry name" value="lpxK"/>
    <property type="match status" value="1"/>
</dbReference>
<keyword evidence="6 13" id="KW-0441">Lipid A biosynthesis</keyword>
<evidence type="ECO:0000256" key="7">
    <source>
        <dbReference type="ARBA" id="ARBA00022679"/>
    </source>
</evidence>
<evidence type="ECO:0000256" key="9">
    <source>
        <dbReference type="ARBA" id="ARBA00022777"/>
    </source>
</evidence>
<keyword evidence="5 13" id="KW-0444">Lipid biosynthesis</keyword>
<accession>A0A7K1YDP7</accession>
<dbReference type="GO" id="GO:0009029">
    <property type="term" value="F:lipid-A 4'-kinase activity"/>
    <property type="evidence" value="ECO:0007669"/>
    <property type="project" value="UniProtKB-UniRule"/>
</dbReference>
<dbReference type="EMBL" id="WVHT01000009">
    <property type="protein sequence ID" value="MXV52723.1"/>
    <property type="molecule type" value="Genomic_DNA"/>
</dbReference>
<evidence type="ECO:0000256" key="11">
    <source>
        <dbReference type="ARBA" id="ARBA00023098"/>
    </source>
</evidence>